<organism evidence="3 4">
    <name type="scientific">Acetatifactor muris</name>
    <dbReference type="NCBI Taxonomy" id="879566"/>
    <lineage>
        <taxon>Bacteria</taxon>
        <taxon>Bacillati</taxon>
        <taxon>Bacillota</taxon>
        <taxon>Clostridia</taxon>
        <taxon>Lachnospirales</taxon>
        <taxon>Lachnospiraceae</taxon>
        <taxon>Acetatifactor</taxon>
    </lineage>
</organism>
<feature type="transmembrane region" description="Helical" evidence="1">
    <location>
        <begin position="6"/>
        <end position="24"/>
    </location>
</feature>
<dbReference type="Pfam" id="PF18145">
    <property type="entry name" value="SAVED"/>
    <property type="match status" value="1"/>
</dbReference>
<evidence type="ECO:0000256" key="1">
    <source>
        <dbReference type="SAM" id="Phobius"/>
    </source>
</evidence>
<dbReference type="AlphaFoldDB" id="A0A2K4ZBG7"/>
<keyword evidence="1" id="KW-0472">Membrane</keyword>
<keyword evidence="1" id="KW-0812">Transmembrane</keyword>
<dbReference type="OrthoDB" id="2047737at2"/>
<keyword evidence="1" id="KW-1133">Transmembrane helix</keyword>
<dbReference type="EMBL" id="OFSM01000002">
    <property type="protein sequence ID" value="SOY27805.1"/>
    <property type="molecule type" value="Genomic_DNA"/>
</dbReference>
<evidence type="ECO:0000313" key="3">
    <source>
        <dbReference type="EMBL" id="SOY27805.1"/>
    </source>
</evidence>
<sequence>MFKAIFGVLSIPFSFISIIEILHIKEIIDDTWIKLLGIDQETGLYYGLTILSDKWKHSDNVMWALFLFFLFLIIVQIAYFIYENRLESILLIEHNSLNKMYFKINKECRNSYIIVPYKLNQYTTFNSNLPLKEKLNIAITELENHIDKINDKIGKGKYWAGYAGIANIPMTFMLGFELGDENRKLLFHKYHGRKTSAKLKDDSFHLLKEDERRFVFKNEIIEKSNLEKKGKLLLLIELTQPIREADYKAIQEENDYIIKFYIADTIDYDVVDSSSQIDEYTDEILHWVAENQKNPNIVQIKICIAASSAFIFALGMKFSKTQNKETVIFHYEKDTYPWGVNVHKRIPIIIKEV</sequence>
<dbReference type="RefSeq" id="WP_103237912.1">
    <property type="nucleotide sequence ID" value="NZ_JANJZD010000002.1"/>
</dbReference>
<feature type="domain" description="SMODS-associated and fused to various effectors" evidence="2">
    <location>
        <begin position="148"/>
        <end position="341"/>
    </location>
</feature>
<reference evidence="3 4" key="1">
    <citation type="submission" date="2018-01" db="EMBL/GenBank/DDBJ databases">
        <authorList>
            <person name="Gaut B.S."/>
            <person name="Morton B.R."/>
            <person name="Clegg M.T."/>
            <person name="Duvall M.R."/>
        </authorList>
    </citation>
    <scope>NUCLEOTIDE SEQUENCE [LARGE SCALE GENOMIC DNA]</scope>
    <source>
        <strain evidence="3">GP69</strain>
    </source>
</reference>
<dbReference type="NCBIfam" id="NF033611">
    <property type="entry name" value="SAVED"/>
    <property type="match status" value="1"/>
</dbReference>
<proteinExistence type="predicted"/>
<dbReference type="Proteomes" id="UP000236311">
    <property type="component" value="Unassembled WGS sequence"/>
</dbReference>
<keyword evidence="4" id="KW-1185">Reference proteome</keyword>
<evidence type="ECO:0000259" key="2">
    <source>
        <dbReference type="Pfam" id="PF18145"/>
    </source>
</evidence>
<dbReference type="InterPro" id="IPR040836">
    <property type="entry name" value="SAVED"/>
</dbReference>
<evidence type="ECO:0000313" key="4">
    <source>
        <dbReference type="Proteomes" id="UP000236311"/>
    </source>
</evidence>
<feature type="transmembrane region" description="Helical" evidence="1">
    <location>
        <begin position="61"/>
        <end position="82"/>
    </location>
</feature>
<gene>
    <name evidence="3" type="ORF">AMURIS_00510</name>
</gene>
<name>A0A2K4ZBG7_9FIRM</name>
<accession>A0A2K4ZBG7</accession>
<protein>
    <recommendedName>
        <fullName evidence="2">SMODS-associated and fused to various effectors domain-containing protein</fullName>
    </recommendedName>
</protein>